<dbReference type="Proteomes" id="UP000239724">
    <property type="component" value="Unassembled WGS sequence"/>
</dbReference>
<evidence type="ECO:0000313" key="5">
    <source>
        <dbReference type="EMBL" id="PPQ37782.1"/>
    </source>
</evidence>
<dbReference type="RefSeq" id="WP_104517393.1">
    <property type="nucleotide sequence ID" value="NZ_NHRY01000045.1"/>
</dbReference>
<dbReference type="Pfam" id="PF03328">
    <property type="entry name" value="HpcH_HpaI"/>
    <property type="match status" value="1"/>
</dbReference>
<dbReference type="InterPro" id="IPR040442">
    <property type="entry name" value="Pyrv_kinase-like_dom_sf"/>
</dbReference>
<dbReference type="GO" id="GO:0046872">
    <property type="term" value="F:metal ion binding"/>
    <property type="evidence" value="ECO:0007669"/>
    <property type="project" value="UniProtKB-KW"/>
</dbReference>
<evidence type="ECO:0000256" key="3">
    <source>
        <dbReference type="ARBA" id="ARBA00023239"/>
    </source>
</evidence>
<organism evidence="5 6">
    <name type="scientific">Rhodopila globiformis</name>
    <name type="common">Rhodopseudomonas globiformis</name>
    <dbReference type="NCBI Taxonomy" id="1071"/>
    <lineage>
        <taxon>Bacteria</taxon>
        <taxon>Pseudomonadati</taxon>
        <taxon>Pseudomonadota</taxon>
        <taxon>Alphaproteobacteria</taxon>
        <taxon>Acetobacterales</taxon>
        <taxon>Acetobacteraceae</taxon>
        <taxon>Rhodopila</taxon>
    </lineage>
</organism>
<accession>A0A2S6NMW8</accession>
<dbReference type="GO" id="GO:0005737">
    <property type="term" value="C:cytoplasm"/>
    <property type="evidence" value="ECO:0007669"/>
    <property type="project" value="TreeGrafter"/>
</dbReference>
<dbReference type="GO" id="GO:0016832">
    <property type="term" value="F:aldehyde-lyase activity"/>
    <property type="evidence" value="ECO:0007669"/>
    <property type="project" value="TreeGrafter"/>
</dbReference>
<reference evidence="5 6" key="1">
    <citation type="journal article" date="2018" name="Arch. Microbiol.">
        <title>New insights into the metabolic potential of the phototrophic purple bacterium Rhodopila globiformis DSM 161(T) from its draft genome sequence and evidence for a vanadium-dependent nitrogenase.</title>
        <authorList>
            <person name="Imhoff J.F."/>
            <person name="Rahn T."/>
            <person name="Kunzel S."/>
            <person name="Neulinger S.C."/>
        </authorList>
    </citation>
    <scope>NUCLEOTIDE SEQUENCE [LARGE SCALE GENOMIC DNA]</scope>
    <source>
        <strain evidence="5 6">DSM 161</strain>
    </source>
</reference>
<evidence type="ECO:0000256" key="1">
    <source>
        <dbReference type="ARBA" id="ARBA00005568"/>
    </source>
</evidence>
<dbReference type="PANTHER" id="PTHR30502:SF0">
    <property type="entry name" value="PHOSPHOENOLPYRUVATE CARBOXYLASE FAMILY PROTEIN"/>
    <property type="match status" value="1"/>
</dbReference>
<dbReference type="InterPro" id="IPR005000">
    <property type="entry name" value="Aldolase/citrate-lyase_domain"/>
</dbReference>
<comment type="caution">
    <text evidence="5">The sequence shown here is derived from an EMBL/GenBank/DDBJ whole genome shotgun (WGS) entry which is preliminary data.</text>
</comment>
<dbReference type="AlphaFoldDB" id="A0A2S6NMW8"/>
<dbReference type="SUPFAM" id="SSF51621">
    <property type="entry name" value="Phosphoenolpyruvate/pyruvate domain"/>
    <property type="match status" value="1"/>
</dbReference>
<dbReference type="PANTHER" id="PTHR30502">
    <property type="entry name" value="2-KETO-3-DEOXY-L-RHAMNONATE ALDOLASE"/>
    <property type="match status" value="1"/>
</dbReference>
<keyword evidence="3" id="KW-0456">Lyase</keyword>
<evidence type="ECO:0000313" key="6">
    <source>
        <dbReference type="Proteomes" id="UP000239724"/>
    </source>
</evidence>
<sequence length="266" mass="28031">MSGTPAILRNHMKEKLARGEVVASMTVRLARSIEIAQIALTAGFDTLYVDLEHNTLSIDMCCQICIAAQSIGITPLVRVPANTPDHIGRVLDGGAMGVITPHVRSAAEARAVVDLVKFPPLGQRSAGGVLSHYQYRSFPAEATNAAMNEATSVVVMLETVAALESVEAIIAVDGVDMLLVGSNDLCAEMGITGQFDHPGLKDAFARAIAAARAVGKHVGVGGLAARDDLMTQFVQMGARYVSTGTDLSFLLTACAQRARFVKEIAV</sequence>
<comment type="similarity">
    <text evidence="1">Belongs to the HpcH/HpaI aldolase family.</text>
</comment>
<evidence type="ECO:0000256" key="2">
    <source>
        <dbReference type="ARBA" id="ARBA00022723"/>
    </source>
</evidence>
<dbReference type="InterPro" id="IPR015813">
    <property type="entry name" value="Pyrv/PenolPyrv_kinase-like_dom"/>
</dbReference>
<proteinExistence type="inferred from homology"/>
<gene>
    <name evidence="5" type="ORF">CCS01_03160</name>
</gene>
<evidence type="ECO:0000259" key="4">
    <source>
        <dbReference type="Pfam" id="PF03328"/>
    </source>
</evidence>
<keyword evidence="6" id="KW-1185">Reference proteome</keyword>
<dbReference type="Gene3D" id="3.20.20.60">
    <property type="entry name" value="Phosphoenolpyruvate-binding domains"/>
    <property type="match status" value="1"/>
</dbReference>
<keyword evidence="2" id="KW-0479">Metal-binding</keyword>
<dbReference type="OrthoDB" id="9802624at2"/>
<name>A0A2S6NMW8_RHOGL</name>
<dbReference type="InterPro" id="IPR050251">
    <property type="entry name" value="HpcH-HpaI_aldolase"/>
</dbReference>
<dbReference type="EMBL" id="NHRY01000045">
    <property type="protein sequence ID" value="PPQ37782.1"/>
    <property type="molecule type" value="Genomic_DNA"/>
</dbReference>
<protein>
    <submittedName>
        <fullName evidence="5">Aldolase</fullName>
    </submittedName>
</protein>
<feature type="domain" description="HpcH/HpaI aldolase/citrate lyase" evidence="4">
    <location>
        <begin position="34"/>
        <end position="250"/>
    </location>
</feature>